<keyword evidence="3" id="KW-0677">Repeat</keyword>
<organism evidence="8 9">
    <name type="scientific">Lithohypha guttulata</name>
    <dbReference type="NCBI Taxonomy" id="1690604"/>
    <lineage>
        <taxon>Eukaryota</taxon>
        <taxon>Fungi</taxon>
        <taxon>Dikarya</taxon>
        <taxon>Ascomycota</taxon>
        <taxon>Pezizomycotina</taxon>
        <taxon>Eurotiomycetes</taxon>
        <taxon>Chaetothyriomycetidae</taxon>
        <taxon>Chaetothyriales</taxon>
        <taxon>Trichomeriaceae</taxon>
        <taxon>Lithohypha</taxon>
    </lineage>
</organism>
<evidence type="ECO:0000313" key="8">
    <source>
        <dbReference type="EMBL" id="KAK5092737.1"/>
    </source>
</evidence>
<keyword evidence="1" id="KW-0690">Ribosome biogenesis</keyword>
<dbReference type="SUPFAM" id="SSF48371">
    <property type="entry name" value="ARM repeat"/>
    <property type="match status" value="1"/>
</dbReference>
<dbReference type="EMBL" id="JAVRRG010000053">
    <property type="protein sequence ID" value="KAK5092737.1"/>
    <property type="molecule type" value="Genomic_DNA"/>
</dbReference>
<feature type="domain" description="PUM-HD" evidence="7">
    <location>
        <begin position="88"/>
        <end position="468"/>
    </location>
</feature>
<keyword evidence="2" id="KW-0698">rRNA processing</keyword>
<dbReference type="PANTHER" id="PTHR13389:SF0">
    <property type="entry name" value="PUMILIO HOMOLOG 3"/>
    <property type="match status" value="1"/>
</dbReference>
<feature type="region of interest" description="Disordered" evidence="6">
    <location>
        <begin position="1"/>
        <end position="90"/>
    </location>
</feature>
<comment type="function">
    <text evidence="5">RNA-binding nucleolar protein required for pre-rRNA processing. Involved in production of 18S rRNA and assembly of small ribosomal subunit.</text>
</comment>
<evidence type="ECO:0000256" key="4">
    <source>
        <dbReference type="ARBA" id="ARBA00022884"/>
    </source>
</evidence>
<dbReference type="PROSITE" id="PS50303">
    <property type="entry name" value="PUM_HD"/>
    <property type="match status" value="1"/>
</dbReference>
<keyword evidence="4" id="KW-0694">RNA-binding</keyword>
<evidence type="ECO:0000313" key="9">
    <source>
        <dbReference type="Proteomes" id="UP001345013"/>
    </source>
</evidence>
<reference evidence="8 9" key="1">
    <citation type="submission" date="2023-08" db="EMBL/GenBank/DDBJ databases">
        <title>Black Yeasts Isolated from many extreme environments.</title>
        <authorList>
            <person name="Coleine C."/>
            <person name="Stajich J.E."/>
            <person name="Selbmann L."/>
        </authorList>
    </citation>
    <scope>NUCLEOTIDE SEQUENCE [LARGE SCALE GENOMIC DNA]</scope>
    <source>
        <strain evidence="8 9">CCFEE 5885</strain>
    </source>
</reference>
<dbReference type="InterPro" id="IPR012959">
    <property type="entry name" value="CPL_dom"/>
</dbReference>
<dbReference type="InterPro" id="IPR001313">
    <property type="entry name" value="Pumilio_RNA-bd_rpt"/>
</dbReference>
<dbReference type="Pfam" id="PF08144">
    <property type="entry name" value="CPL"/>
    <property type="match status" value="1"/>
</dbReference>
<feature type="compositionally biased region" description="Basic and acidic residues" evidence="6">
    <location>
        <begin position="21"/>
        <end position="36"/>
    </location>
</feature>
<dbReference type="PANTHER" id="PTHR13389">
    <property type="entry name" value="PUMILIO HOMOLOG 3"/>
    <property type="match status" value="1"/>
</dbReference>
<evidence type="ECO:0000256" key="6">
    <source>
        <dbReference type="SAM" id="MobiDB-lite"/>
    </source>
</evidence>
<dbReference type="InterPro" id="IPR033133">
    <property type="entry name" value="PUM-HD"/>
</dbReference>
<name>A0ABR0KAN1_9EURO</name>
<evidence type="ECO:0000256" key="1">
    <source>
        <dbReference type="ARBA" id="ARBA00022517"/>
    </source>
</evidence>
<dbReference type="InterPro" id="IPR040059">
    <property type="entry name" value="PUM3"/>
</dbReference>
<sequence length="689" mass="76977">MSMAESKRKASGDAGSPNKKIKSEHGNTGVHPDRQRYQKGGKPNGFKKEDKDGKETFLNGQSSREAHHKQKQLRQERQAAKPNADSTYRSKKTWERLRIKSAVPKDERKQLVDELFSIITGRVKEFVFKHDSVRVVQCALKYATPEQRTQIAEELRGSYRELAESKYAKFLVAKLISEDKSQTVRDIVVPEFYGHVKRLVRHPEASWIMDDIYRTLATPEQKAKLLREWYGGEFAVSGLHDKKEGVTADLAAILKESPGKRGPVMSYLKEMTNQLVQKKTTGFTMLHDALLQYFVNCAVGGPEHSEFLEMLRDDEEGDLFKNLAFTKSGSRVVRLALAYGTSKDRRNILKHYKTHIKLMAADAYAHMVLLAAFAVIDDTVMTAKAIIPELVGKDLDAETRDQELLGLVAHINGRIPLLYLMAKEGESPKWLLDTPHHDMLREVREIRKSTSKKDPETRRVELNKTIAHPLLDFVASQAETLIQTSYGCQFIGEVLIGGIGDKEDALNAMISLATHEDATALLTTPHAGRLFKTLVQGGRFNPATKTVEPTDPPLKFAESLYNTLTEGTEDGLLQWATGSNSWTVVAMLENEDFENKDELVAYLRKHKDQLTAPKEDKAAGAGAKALLQKIGADAGEGGATAKTHKEGQSGKAKKVKTEEDGEVGDMLGDEMAEVKKAKKEKKKSKKERK</sequence>
<dbReference type="Gene3D" id="1.25.10.10">
    <property type="entry name" value="Leucine-rich Repeat Variant"/>
    <property type="match status" value="1"/>
</dbReference>
<proteinExistence type="predicted"/>
<feature type="compositionally biased region" description="Basic residues" evidence="6">
    <location>
        <begin position="676"/>
        <end position="689"/>
    </location>
</feature>
<evidence type="ECO:0000259" key="7">
    <source>
        <dbReference type="PROSITE" id="PS50303"/>
    </source>
</evidence>
<feature type="compositionally biased region" description="Acidic residues" evidence="6">
    <location>
        <begin position="659"/>
        <end position="671"/>
    </location>
</feature>
<dbReference type="Proteomes" id="UP001345013">
    <property type="component" value="Unassembled WGS sequence"/>
</dbReference>
<evidence type="ECO:0000256" key="5">
    <source>
        <dbReference type="ARBA" id="ARBA00024893"/>
    </source>
</evidence>
<dbReference type="SMART" id="SM00025">
    <property type="entry name" value="Pumilio"/>
    <property type="match status" value="4"/>
</dbReference>
<protein>
    <submittedName>
        <fullName evidence="8">Pumilio y domain member 6</fullName>
    </submittedName>
</protein>
<feature type="region of interest" description="Disordered" evidence="6">
    <location>
        <begin position="635"/>
        <end position="689"/>
    </location>
</feature>
<dbReference type="Pfam" id="PF00806">
    <property type="entry name" value="PUF"/>
    <property type="match status" value="2"/>
</dbReference>
<keyword evidence="9" id="KW-1185">Reference proteome</keyword>
<feature type="compositionally biased region" description="Basic and acidic residues" evidence="6">
    <location>
        <begin position="1"/>
        <end position="11"/>
    </location>
</feature>
<dbReference type="InterPro" id="IPR016024">
    <property type="entry name" value="ARM-type_fold"/>
</dbReference>
<comment type="caution">
    <text evidence="8">The sequence shown here is derived from an EMBL/GenBank/DDBJ whole genome shotgun (WGS) entry which is preliminary data.</text>
</comment>
<accession>A0ABR0KAN1</accession>
<dbReference type="InterPro" id="IPR011989">
    <property type="entry name" value="ARM-like"/>
</dbReference>
<gene>
    <name evidence="8" type="primary">puf6</name>
    <name evidence="8" type="ORF">LTR24_004929</name>
</gene>
<evidence type="ECO:0000256" key="2">
    <source>
        <dbReference type="ARBA" id="ARBA00022552"/>
    </source>
</evidence>
<evidence type="ECO:0000256" key="3">
    <source>
        <dbReference type="ARBA" id="ARBA00022737"/>
    </source>
</evidence>
<feature type="compositionally biased region" description="Basic and acidic residues" evidence="6">
    <location>
        <begin position="46"/>
        <end position="55"/>
    </location>
</feature>